<dbReference type="GO" id="GO:0007165">
    <property type="term" value="P:signal transduction"/>
    <property type="evidence" value="ECO:0007669"/>
    <property type="project" value="InterPro"/>
</dbReference>
<evidence type="ECO:0000256" key="1">
    <source>
        <dbReference type="SAM" id="MobiDB-lite"/>
    </source>
</evidence>
<dbReference type="InterPro" id="IPR002545">
    <property type="entry name" value="CheW-lke_dom"/>
</dbReference>
<reference evidence="3 4" key="1">
    <citation type="journal article" date="2015" name="Int. J. Syst. Evol. Microbiol.">
        <title>Roseomonas oryzae sp. nov., isolated from paddy rhizosphere soil.</title>
        <authorList>
            <person name="Ramaprasad E.V."/>
            <person name="Sasikala Ch."/>
            <person name="Ramana Ch.V."/>
        </authorList>
    </citation>
    <scope>NUCLEOTIDE SEQUENCE [LARGE SCALE GENOMIC DNA]</scope>
    <source>
        <strain evidence="3 4">KCTC 42542</strain>
    </source>
</reference>
<evidence type="ECO:0000313" key="4">
    <source>
        <dbReference type="Proteomes" id="UP000322110"/>
    </source>
</evidence>
<evidence type="ECO:0000313" key="3">
    <source>
        <dbReference type="EMBL" id="KAA2212079.1"/>
    </source>
</evidence>
<accession>A0A5B2TD51</accession>
<dbReference type="OrthoDB" id="7276120at2"/>
<organism evidence="3 4">
    <name type="scientific">Teichococcus oryzae</name>
    <dbReference type="NCBI Taxonomy" id="1608942"/>
    <lineage>
        <taxon>Bacteria</taxon>
        <taxon>Pseudomonadati</taxon>
        <taxon>Pseudomonadota</taxon>
        <taxon>Alphaproteobacteria</taxon>
        <taxon>Acetobacterales</taxon>
        <taxon>Roseomonadaceae</taxon>
        <taxon>Roseomonas</taxon>
    </lineage>
</organism>
<dbReference type="Pfam" id="PF01584">
    <property type="entry name" value="CheW"/>
    <property type="match status" value="1"/>
</dbReference>
<dbReference type="InterPro" id="IPR036061">
    <property type="entry name" value="CheW-like_dom_sf"/>
</dbReference>
<feature type="domain" description="CheW-like" evidence="2">
    <location>
        <begin position="38"/>
        <end position="176"/>
    </location>
</feature>
<gene>
    <name evidence="3" type="ORF">F0Q34_16530</name>
</gene>
<dbReference type="PROSITE" id="PS50851">
    <property type="entry name" value="CHEW"/>
    <property type="match status" value="1"/>
</dbReference>
<dbReference type="Gene3D" id="2.40.50.180">
    <property type="entry name" value="CheA-289, Domain 4"/>
    <property type="match status" value="1"/>
</dbReference>
<dbReference type="Proteomes" id="UP000322110">
    <property type="component" value="Unassembled WGS sequence"/>
</dbReference>
<dbReference type="SUPFAM" id="SSF50341">
    <property type="entry name" value="CheW-like"/>
    <property type="match status" value="1"/>
</dbReference>
<name>A0A5B2TD51_9PROT</name>
<sequence>MPQSSSAFHVPPARAQRILEQRTRDLAERGQVVAERPLPPMLICALGEELCGLSLEDVARVVPDGPCAPLPGAPPALLGLMGARGQAFLLLDLALALGRGQPARPGGHVLLLRHAAPRFAIRVDRVTGVQAPQSLPPDPHAGPGPLSGHALLPSAAPRPVLLGLIDTARLLHPFLPAAQTLGA</sequence>
<comment type="caution">
    <text evidence="3">The sequence shown here is derived from an EMBL/GenBank/DDBJ whole genome shotgun (WGS) entry which is preliminary data.</text>
</comment>
<proteinExistence type="predicted"/>
<dbReference type="GO" id="GO:0006935">
    <property type="term" value="P:chemotaxis"/>
    <property type="evidence" value="ECO:0007669"/>
    <property type="project" value="InterPro"/>
</dbReference>
<dbReference type="EMBL" id="VUKA01000011">
    <property type="protein sequence ID" value="KAA2212079.1"/>
    <property type="molecule type" value="Genomic_DNA"/>
</dbReference>
<feature type="region of interest" description="Disordered" evidence="1">
    <location>
        <begin position="130"/>
        <end position="149"/>
    </location>
</feature>
<dbReference type="AlphaFoldDB" id="A0A5B2TD51"/>
<protein>
    <submittedName>
        <fullName evidence="3">Chemotaxis protein CheW</fullName>
    </submittedName>
</protein>
<dbReference type="RefSeq" id="WP_149813351.1">
    <property type="nucleotide sequence ID" value="NZ_VUKA01000011.1"/>
</dbReference>
<dbReference type="SMART" id="SM00260">
    <property type="entry name" value="CheW"/>
    <property type="match status" value="1"/>
</dbReference>
<evidence type="ECO:0000259" key="2">
    <source>
        <dbReference type="PROSITE" id="PS50851"/>
    </source>
</evidence>
<keyword evidence="4" id="KW-1185">Reference proteome</keyword>